<dbReference type="PANTHER" id="PTHR31155">
    <property type="entry name" value="ACYL- ACYL-CARRIER-PROTEIN DESATURASE-RELATED"/>
    <property type="match status" value="1"/>
</dbReference>
<evidence type="ECO:0000256" key="7">
    <source>
        <dbReference type="ARBA" id="ARBA00022832"/>
    </source>
</evidence>
<keyword evidence="8" id="KW-0809">Transit peptide</keyword>
<dbReference type="Pfam" id="PF03405">
    <property type="entry name" value="FA_desaturase_2"/>
    <property type="match status" value="1"/>
</dbReference>
<name>A0A804J960_MUSAM</name>
<dbReference type="SUPFAM" id="SSF47240">
    <property type="entry name" value="Ferritin-like"/>
    <property type="match status" value="1"/>
</dbReference>
<reference evidence="14" key="2">
    <citation type="submission" date="2021-05" db="UniProtKB">
        <authorList>
            <consortium name="EnsemblPlants"/>
        </authorList>
    </citation>
    <scope>IDENTIFICATION</scope>
    <source>
        <strain evidence="14">subsp. malaccensis</strain>
    </source>
</reference>
<keyword evidence="10" id="KW-0408">Iron</keyword>
<dbReference type="UniPathway" id="UPA00199"/>
<dbReference type="AlphaFoldDB" id="A0A804J960"/>
<dbReference type="Gene3D" id="1.10.620.20">
    <property type="entry name" value="Ribonucleotide Reductase, subunit A"/>
    <property type="match status" value="1"/>
</dbReference>
<evidence type="ECO:0000256" key="12">
    <source>
        <dbReference type="ARBA" id="ARBA00023160"/>
    </source>
</evidence>
<reference evidence="13" key="1">
    <citation type="submission" date="2021-03" db="EMBL/GenBank/DDBJ databases">
        <authorList>
            <consortium name="Genoscope - CEA"/>
            <person name="William W."/>
        </authorList>
    </citation>
    <scope>NUCLEOTIDE SEQUENCE</scope>
    <source>
        <strain evidence="13">Doubled-haploid Pahang</strain>
    </source>
</reference>
<comment type="pathway">
    <text evidence="2">Lipid metabolism; fatty acid metabolism.</text>
</comment>
<organism evidence="14 15">
    <name type="scientific">Musa acuminata subsp. malaccensis</name>
    <name type="common">Wild banana</name>
    <name type="synonym">Musa malaccensis</name>
    <dbReference type="NCBI Taxonomy" id="214687"/>
    <lineage>
        <taxon>Eukaryota</taxon>
        <taxon>Viridiplantae</taxon>
        <taxon>Streptophyta</taxon>
        <taxon>Embryophyta</taxon>
        <taxon>Tracheophyta</taxon>
        <taxon>Spermatophyta</taxon>
        <taxon>Magnoliopsida</taxon>
        <taxon>Liliopsida</taxon>
        <taxon>Zingiberales</taxon>
        <taxon>Musaceae</taxon>
        <taxon>Musa</taxon>
    </lineage>
</organism>
<keyword evidence="6" id="KW-0479">Metal-binding</keyword>
<evidence type="ECO:0000256" key="5">
    <source>
        <dbReference type="ARBA" id="ARBA00022516"/>
    </source>
</evidence>
<evidence type="ECO:0000313" key="14">
    <source>
        <dbReference type="EnsemblPlants" id="Ma05_p27440.1"/>
    </source>
</evidence>
<dbReference type="Gramene" id="Ma05_t27440.1">
    <property type="protein sequence ID" value="Ma05_p27440.1"/>
    <property type="gene ID" value="Ma05_g27440"/>
</dbReference>
<evidence type="ECO:0000256" key="4">
    <source>
        <dbReference type="ARBA" id="ARBA00011738"/>
    </source>
</evidence>
<comment type="subunit">
    <text evidence="4">Homodimer.</text>
</comment>
<dbReference type="GO" id="GO:0046872">
    <property type="term" value="F:metal ion binding"/>
    <property type="evidence" value="ECO:0007669"/>
    <property type="project" value="UniProtKB-KW"/>
</dbReference>
<evidence type="ECO:0000256" key="2">
    <source>
        <dbReference type="ARBA" id="ARBA00004872"/>
    </source>
</evidence>
<dbReference type="PANTHER" id="PTHR31155:SF9">
    <property type="entry name" value="STEAROYL-[ACYL-CARRIER-PROTEIN] 9-DESATURASE 7, CHLOROPLASTIC"/>
    <property type="match status" value="1"/>
</dbReference>
<comment type="cofactor">
    <cofactor evidence="1">
        <name>Fe(2+)</name>
        <dbReference type="ChEBI" id="CHEBI:29033"/>
    </cofactor>
</comment>
<keyword evidence="12" id="KW-0275">Fatty acid biosynthesis</keyword>
<gene>
    <name evidence="13" type="ORF">GSMUA_279400.1</name>
</gene>
<sequence>MPPQKIEIFKSLEDWAKDNLWVHPRPVEKCWQPQDFLPDSSSEGFYEEVMDLREWSKELPDDFFVCLIGDMITEENVPTYQTIINTNDSVRVLFLDLKECYICRIPGQRTIPILVLFIPHFRRGVPSFPMGILPGLLKIMGSSIWPRYVEQFHLTKSSMRLLTPR</sequence>
<dbReference type="GO" id="GO:0006633">
    <property type="term" value="P:fatty acid biosynthetic process"/>
    <property type="evidence" value="ECO:0007669"/>
    <property type="project" value="UniProtKB-KW"/>
</dbReference>
<comment type="similarity">
    <text evidence="3">Belongs to the fatty acid desaturase type 2 family.</text>
</comment>
<keyword evidence="7" id="KW-0276">Fatty acid metabolism</keyword>
<keyword evidence="15" id="KW-1185">Reference proteome</keyword>
<evidence type="ECO:0000256" key="11">
    <source>
        <dbReference type="ARBA" id="ARBA00023098"/>
    </source>
</evidence>
<keyword evidence="5" id="KW-0444">Lipid biosynthesis</keyword>
<evidence type="ECO:0000256" key="3">
    <source>
        <dbReference type="ARBA" id="ARBA00008749"/>
    </source>
</evidence>
<proteinExistence type="inferred from homology"/>
<evidence type="ECO:0000256" key="1">
    <source>
        <dbReference type="ARBA" id="ARBA00001954"/>
    </source>
</evidence>
<protein>
    <submittedName>
        <fullName evidence="13">(wild Malaysian banana) hypothetical protein</fullName>
    </submittedName>
</protein>
<dbReference type="GO" id="GO:0045300">
    <property type="term" value="F:stearoyl-[ACP] desaturase activity"/>
    <property type="evidence" value="ECO:0007669"/>
    <property type="project" value="InterPro"/>
</dbReference>
<evidence type="ECO:0000256" key="6">
    <source>
        <dbReference type="ARBA" id="ARBA00022723"/>
    </source>
</evidence>
<dbReference type="InterPro" id="IPR012348">
    <property type="entry name" value="RNR-like"/>
</dbReference>
<dbReference type="Proteomes" id="UP000012960">
    <property type="component" value="Unplaced"/>
</dbReference>
<keyword evidence="11" id="KW-0443">Lipid metabolism</keyword>
<dbReference type="EMBL" id="HG996470">
    <property type="protein sequence ID" value="CAG1839984.1"/>
    <property type="molecule type" value="Genomic_DNA"/>
</dbReference>
<evidence type="ECO:0000256" key="10">
    <source>
        <dbReference type="ARBA" id="ARBA00023004"/>
    </source>
</evidence>
<dbReference type="EnsemblPlants" id="Ma05_t27440.1">
    <property type="protein sequence ID" value="Ma05_p27440.1"/>
    <property type="gene ID" value="Ma05_g27440"/>
</dbReference>
<dbReference type="InterPro" id="IPR009078">
    <property type="entry name" value="Ferritin-like_SF"/>
</dbReference>
<dbReference type="InterPro" id="IPR005067">
    <property type="entry name" value="Fatty_acid_desaturase-2"/>
</dbReference>
<evidence type="ECO:0000256" key="9">
    <source>
        <dbReference type="ARBA" id="ARBA00023002"/>
    </source>
</evidence>
<keyword evidence="9" id="KW-0560">Oxidoreductase</keyword>
<evidence type="ECO:0000313" key="13">
    <source>
        <dbReference type="EMBL" id="CAG1839984.1"/>
    </source>
</evidence>
<evidence type="ECO:0000256" key="8">
    <source>
        <dbReference type="ARBA" id="ARBA00022946"/>
    </source>
</evidence>
<dbReference type="InParanoid" id="A0A804J960"/>
<accession>A0A804J960</accession>
<evidence type="ECO:0000313" key="15">
    <source>
        <dbReference type="Proteomes" id="UP000012960"/>
    </source>
</evidence>